<keyword evidence="2" id="KW-1185">Reference proteome</keyword>
<comment type="caution">
    <text evidence="1">The sequence shown here is derived from an EMBL/GenBank/DDBJ whole genome shotgun (WGS) entry which is preliminary data.</text>
</comment>
<protein>
    <recommendedName>
        <fullName evidence="3">Lipoprotein</fullName>
    </recommendedName>
</protein>
<accession>A0ABS4ARS6</accession>
<dbReference type="Proteomes" id="UP000680815">
    <property type="component" value="Unassembled WGS sequence"/>
</dbReference>
<name>A0ABS4ARS6_9PROT</name>
<evidence type="ECO:0008006" key="3">
    <source>
        <dbReference type="Google" id="ProtNLM"/>
    </source>
</evidence>
<reference evidence="1 2" key="1">
    <citation type="submission" date="2021-03" db="EMBL/GenBank/DDBJ databases">
        <authorList>
            <person name="So Y."/>
        </authorList>
    </citation>
    <scope>NUCLEOTIDE SEQUENCE [LARGE SCALE GENOMIC DNA]</scope>
    <source>
        <strain evidence="1 2">PWR1</strain>
    </source>
</reference>
<sequence>MLRRFALLACLTVAACGLPPNHALRDWARTAGIAVDRPSLAPAAAGDVLARQAALAGWLQALAILAEEEGMPAFGPAQGSAPTDPASTALAGVLRTAAATPPNRGPAVGADAQDEQRRLPVAIRAADPHVQALIAALSADMAGGEREEYRRALAAIGATHGMLAARARHLRQEDLARDLRQAEDGLRRIMLRLPPDPMVAARPRGATLLP</sequence>
<evidence type="ECO:0000313" key="1">
    <source>
        <dbReference type="EMBL" id="MBP0464043.1"/>
    </source>
</evidence>
<gene>
    <name evidence="1" type="ORF">J5Y09_08985</name>
</gene>
<proteinExistence type="predicted"/>
<dbReference type="EMBL" id="JAGIYZ010000007">
    <property type="protein sequence ID" value="MBP0464043.1"/>
    <property type="molecule type" value="Genomic_DNA"/>
</dbReference>
<evidence type="ECO:0000313" key="2">
    <source>
        <dbReference type="Proteomes" id="UP000680815"/>
    </source>
</evidence>
<organism evidence="1 2">
    <name type="scientific">Roseomonas nitratireducens</name>
    <dbReference type="NCBI Taxonomy" id="2820810"/>
    <lineage>
        <taxon>Bacteria</taxon>
        <taxon>Pseudomonadati</taxon>
        <taxon>Pseudomonadota</taxon>
        <taxon>Alphaproteobacteria</taxon>
        <taxon>Acetobacterales</taxon>
        <taxon>Roseomonadaceae</taxon>
        <taxon>Roseomonas</taxon>
    </lineage>
</organism>
<dbReference type="RefSeq" id="WP_209351421.1">
    <property type="nucleotide sequence ID" value="NZ_JAGIYZ010000007.1"/>
</dbReference>
<dbReference type="PROSITE" id="PS51257">
    <property type="entry name" value="PROKAR_LIPOPROTEIN"/>
    <property type="match status" value="1"/>
</dbReference>